<dbReference type="InterPro" id="IPR050621">
    <property type="entry name" value="Tudor_domain_containing"/>
</dbReference>
<feature type="domain" description="Tudor" evidence="1">
    <location>
        <begin position="55"/>
        <end position="113"/>
    </location>
</feature>
<proteinExistence type="predicted"/>
<accession>A0A663MI22</accession>
<evidence type="ECO:0000313" key="2">
    <source>
        <dbReference type="Ensembl" id="ENSACUP00000012045.1"/>
    </source>
</evidence>
<evidence type="ECO:0000259" key="1">
    <source>
        <dbReference type="PROSITE" id="PS50304"/>
    </source>
</evidence>
<dbReference type="InterPro" id="IPR002999">
    <property type="entry name" value="Tudor"/>
</dbReference>
<evidence type="ECO:0000313" key="3">
    <source>
        <dbReference type="Proteomes" id="UP000472269"/>
    </source>
</evidence>
<dbReference type="PROSITE" id="PS50304">
    <property type="entry name" value="TUDOR"/>
    <property type="match status" value="1"/>
</dbReference>
<dbReference type="Gene3D" id="2.30.30.140">
    <property type="match status" value="1"/>
</dbReference>
<dbReference type="AlphaFoldDB" id="A0A663MI22"/>
<dbReference type="Proteomes" id="UP000472269">
    <property type="component" value="Unplaced"/>
</dbReference>
<dbReference type="Ensembl" id="ENSACUT00000012860.1">
    <property type="protein sequence ID" value="ENSACUP00000012045.1"/>
    <property type="gene ID" value="ENSACUG00000008123.1"/>
</dbReference>
<reference evidence="2" key="1">
    <citation type="submission" date="2025-08" db="UniProtKB">
        <authorList>
            <consortium name="Ensembl"/>
        </authorList>
    </citation>
    <scope>IDENTIFICATION</scope>
</reference>
<gene>
    <name evidence="2" type="primary">STK31</name>
</gene>
<keyword evidence="3" id="KW-1185">Reference proteome</keyword>
<dbReference type="SUPFAM" id="SSF63748">
    <property type="entry name" value="Tudor/PWWP/MBT"/>
    <property type="match status" value="1"/>
</dbReference>
<dbReference type="FunFam" id="2.30.30.140:FF:000018">
    <property type="entry name" value="Serine/threonine-protein kinase 31"/>
    <property type="match status" value="1"/>
</dbReference>
<dbReference type="PANTHER" id="PTHR22948:SF73">
    <property type="entry name" value="SERINE_THREONINE-PROTEIN KINASE 31"/>
    <property type="match status" value="1"/>
</dbReference>
<organism evidence="2 3">
    <name type="scientific">Athene cunicularia</name>
    <name type="common">Burrowing owl</name>
    <name type="synonym">Speotyto cunicularia</name>
    <dbReference type="NCBI Taxonomy" id="194338"/>
    <lineage>
        <taxon>Eukaryota</taxon>
        <taxon>Metazoa</taxon>
        <taxon>Chordata</taxon>
        <taxon>Craniata</taxon>
        <taxon>Vertebrata</taxon>
        <taxon>Euteleostomi</taxon>
        <taxon>Archelosauria</taxon>
        <taxon>Archosauria</taxon>
        <taxon>Dinosauria</taxon>
        <taxon>Saurischia</taxon>
        <taxon>Theropoda</taxon>
        <taxon>Coelurosauria</taxon>
        <taxon>Aves</taxon>
        <taxon>Neognathae</taxon>
        <taxon>Neoaves</taxon>
        <taxon>Telluraves</taxon>
        <taxon>Strigiformes</taxon>
        <taxon>Strigidae</taxon>
        <taxon>Athene</taxon>
    </lineage>
</organism>
<dbReference type="SMART" id="SM00333">
    <property type="entry name" value="TUDOR"/>
    <property type="match status" value="1"/>
</dbReference>
<dbReference type="PANTHER" id="PTHR22948">
    <property type="entry name" value="TUDOR DOMAIN CONTAINING PROTEIN"/>
    <property type="match status" value="1"/>
</dbReference>
<protein>
    <submittedName>
        <fullName evidence="2">Serine/threonine kinase 31</fullName>
    </submittedName>
</protein>
<sequence length="142" mass="16055">MDGDTEHGKVEDVVGSHVEDAVTFWAQNVSRSEDLLKISRMLAEVCPRANAVSSKPDLSKIYGGCFSEDGCWYRCVIQQVIKEKCQVLYIDYGNSEILNTSDIVEIPSNLQCPSVAKKYRLWGLQTPNNQDLNMFEEVSNRF</sequence>
<dbReference type="InterPro" id="IPR047383">
    <property type="entry name" value="Tudor_TDRD8"/>
</dbReference>
<dbReference type="CDD" id="cd20430">
    <property type="entry name" value="Tudor_TDRD8"/>
    <property type="match status" value="1"/>
</dbReference>
<name>A0A663MI22_ATHCN</name>
<dbReference type="Pfam" id="PF00567">
    <property type="entry name" value="TUDOR"/>
    <property type="match status" value="1"/>
</dbReference>
<reference evidence="2" key="2">
    <citation type="submission" date="2025-09" db="UniProtKB">
        <authorList>
            <consortium name="Ensembl"/>
        </authorList>
    </citation>
    <scope>IDENTIFICATION</scope>
</reference>